<evidence type="ECO:0000313" key="16">
    <source>
        <dbReference type="EMBL" id="CAH0720978.1"/>
    </source>
</evidence>
<keyword evidence="7 12" id="KW-0863">Zinc-finger</keyword>
<evidence type="ECO:0000256" key="9">
    <source>
        <dbReference type="ARBA" id="ARBA00022801"/>
    </source>
</evidence>
<feature type="domain" description="RanBP2-type" evidence="14">
    <location>
        <begin position="54"/>
        <end position="83"/>
    </location>
</feature>
<sequence>MSEESQNDGSKKSPSLAASSEACLPEECGAQIDASSYTSQTNNPQMTASSVPPDSNKWKCELCTYENFPLSRKCTMCRTPKPSLGEDIFKLQDGASALPTQDVCGAEAVAERLKPLRISSPQGQASASSVTKWPCSTCTYENWPRSTKCAMCGAAPAPPARAPLGTTDTGNGQGAVGEREAEGARRCRRRHADWMWLQACLGVVEGDARCVEAYLAAGGDPARALAPHELPLLDRASAFDAGHTLVHLAIRFQRQEILSTLLSRISGGGPGLKRSPSYVAPDLATSIRRHIAASFRYRKGGSFPCRYINEFCTFSLPAEIEELPAAIQEQLFSEVLDREAQQTLEAEPALALSEALGARLHALWNRSAGDCLPDAVCQAAYGVADRGNALRGALAAALRAPALHARWAAWERLQAARLHYAPEDAQLRAEWARLAAAAARPGAALHQLHVFALAHVLRRPILVYGVHVVTSFRGEALGYAGFQGIYLPLLWEPEFCSASPLCLGYTRGHFCALVPLEPYTQRHDYICREQAEDGEDTTYLPLTDAEGKLLPVHFLTCDELAEEEAVVRRWVRARAFGGALAAAQRPHARPLLQAQMLEEWLNHYRRLAQQTRGPFPPRLRARAAYCSDADTDDE</sequence>
<dbReference type="InterPro" id="IPR041294">
    <property type="entry name" value="AnkUBD"/>
</dbReference>
<dbReference type="GO" id="GO:0005737">
    <property type="term" value="C:cytoplasm"/>
    <property type="evidence" value="ECO:0007669"/>
    <property type="project" value="TreeGrafter"/>
</dbReference>
<dbReference type="InterPro" id="IPR001876">
    <property type="entry name" value="Znf_RanBP2"/>
</dbReference>
<dbReference type="InterPro" id="IPR036443">
    <property type="entry name" value="Znf_RanBP2_sf"/>
</dbReference>
<dbReference type="PANTHER" id="PTHR13367:SF28">
    <property type="entry name" value="UBIQUITIN THIOESTERASE ZRANB1"/>
    <property type="match status" value="1"/>
</dbReference>
<dbReference type="PROSITE" id="PS01358">
    <property type="entry name" value="ZF_RANBP2_1"/>
    <property type="match status" value="2"/>
</dbReference>
<feature type="region of interest" description="Disordered" evidence="13">
    <location>
        <begin position="34"/>
        <end position="55"/>
    </location>
</feature>
<dbReference type="SMART" id="SM00547">
    <property type="entry name" value="ZnF_RBZ"/>
    <property type="match status" value="2"/>
</dbReference>
<keyword evidence="9" id="KW-0378">Hydrolase</keyword>
<dbReference type="Pfam" id="PF02338">
    <property type="entry name" value="OTU"/>
    <property type="match status" value="1"/>
</dbReference>
<dbReference type="GO" id="GO:0035523">
    <property type="term" value="P:protein K29-linked deubiquitination"/>
    <property type="evidence" value="ECO:0007669"/>
    <property type="project" value="TreeGrafter"/>
</dbReference>
<evidence type="ECO:0000313" key="17">
    <source>
        <dbReference type="Proteomes" id="UP000838878"/>
    </source>
</evidence>
<reference evidence="16" key="1">
    <citation type="submission" date="2021-12" db="EMBL/GenBank/DDBJ databases">
        <authorList>
            <person name="Martin H S."/>
        </authorList>
    </citation>
    <scope>NUCLEOTIDE SEQUENCE</scope>
</reference>
<evidence type="ECO:0000256" key="5">
    <source>
        <dbReference type="ARBA" id="ARBA00022687"/>
    </source>
</evidence>
<dbReference type="Gene3D" id="1.25.40.560">
    <property type="match status" value="1"/>
</dbReference>
<dbReference type="GO" id="GO:0030177">
    <property type="term" value="P:positive regulation of Wnt signaling pathway"/>
    <property type="evidence" value="ECO:0007669"/>
    <property type="project" value="TreeGrafter"/>
</dbReference>
<feature type="region of interest" description="Disordered" evidence="13">
    <location>
        <begin position="1"/>
        <end position="20"/>
    </location>
</feature>
<dbReference type="Gene3D" id="4.10.1060.10">
    <property type="entry name" value="Zinc finger, RanBP2-type"/>
    <property type="match status" value="2"/>
</dbReference>
<feature type="domain" description="OTU" evidence="15">
    <location>
        <begin position="360"/>
        <end position="516"/>
    </location>
</feature>
<dbReference type="InterPro" id="IPR003323">
    <property type="entry name" value="OTU_dom"/>
</dbReference>
<keyword evidence="6" id="KW-0479">Metal-binding</keyword>
<evidence type="ECO:0000259" key="14">
    <source>
        <dbReference type="PROSITE" id="PS50199"/>
    </source>
</evidence>
<comment type="catalytic activity">
    <reaction evidence="1">
        <text>Thiol-dependent hydrolysis of ester, thioester, amide, peptide and isopeptide bonds formed by the C-terminal Gly of ubiquitin (a 76-residue protein attached to proteins as an intracellular targeting signal).</text>
        <dbReference type="EC" id="3.4.19.12"/>
    </reaction>
</comment>
<evidence type="ECO:0000256" key="10">
    <source>
        <dbReference type="ARBA" id="ARBA00022807"/>
    </source>
</evidence>
<evidence type="ECO:0000259" key="15">
    <source>
        <dbReference type="PROSITE" id="PS50802"/>
    </source>
</evidence>
<evidence type="ECO:0000256" key="8">
    <source>
        <dbReference type="ARBA" id="ARBA00022786"/>
    </source>
</evidence>
<dbReference type="GO" id="GO:0005634">
    <property type="term" value="C:nucleus"/>
    <property type="evidence" value="ECO:0007669"/>
    <property type="project" value="TreeGrafter"/>
</dbReference>
<evidence type="ECO:0000256" key="2">
    <source>
        <dbReference type="ARBA" id="ARBA00005865"/>
    </source>
</evidence>
<dbReference type="PROSITE" id="PS50199">
    <property type="entry name" value="ZF_RANBP2_2"/>
    <property type="match status" value="2"/>
</dbReference>
<dbReference type="SUPFAM" id="SSF90209">
    <property type="entry name" value="Ran binding protein zinc finger-like"/>
    <property type="match status" value="2"/>
</dbReference>
<protein>
    <recommendedName>
        <fullName evidence="3">ubiquitinyl hydrolase 1</fullName>
        <ecNumber evidence="3">3.4.19.12</ecNumber>
    </recommendedName>
</protein>
<dbReference type="GO" id="GO:0008270">
    <property type="term" value="F:zinc ion binding"/>
    <property type="evidence" value="ECO:0007669"/>
    <property type="project" value="UniProtKB-KW"/>
</dbReference>
<name>A0A8J9UIS6_9NEOP</name>
<evidence type="ECO:0000256" key="13">
    <source>
        <dbReference type="SAM" id="MobiDB-lite"/>
    </source>
</evidence>
<evidence type="ECO:0000256" key="11">
    <source>
        <dbReference type="ARBA" id="ARBA00022833"/>
    </source>
</evidence>
<keyword evidence="5" id="KW-0879">Wnt signaling pathway</keyword>
<dbReference type="OrthoDB" id="6275030at2759"/>
<evidence type="ECO:0000256" key="6">
    <source>
        <dbReference type="ARBA" id="ARBA00022723"/>
    </source>
</evidence>
<evidence type="ECO:0000256" key="4">
    <source>
        <dbReference type="ARBA" id="ARBA00022670"/>
    </source>
</evidence>
<evidence type="ECO:0000256" key="12">
    <source>
        <dbReference type="PROSITE-ProRule" id="PRU00322"/>
    </source>
</evidence>
<evidence type="ECO:0000256" key="3">
    <source>
        <dbReference type="ARBA" id="ARBA00012759"/>
    </source>
</evidence>
<dbReference type="GO" id="GO:1990168">
    <property type="term" value="P:protein K33-linked deubiquitination"/>
    <property type="evidence" value="ECO:0007669"/>
    <property type="project" value="TreeGrafter"/>
</dbReference>
<evidence type="ECO:0000256" key="1">
    <source>
        <dbReference type="ARBA" id="ARBA00000707"/>
    </source>
</evidence>
<dbReference type="PANTHER" id="PTHR13367">
    <property type="entry name" value="UBIQUITIN THIOESTERASE"/>
    <property type="match status" value="1"/>
</dbReference>
<proteinExistence type="inferred from homology"/>
<feature type="compositionally biased region" description="Polar residues" evidence="13">
    <location>
        <begin position="34"/>
        <end position="53"/>
    </location>
</feature>
<gene>
    <name evidence="16" type="ORF">BINO364_LOCUS7130</name>
</gene>
<dbReference type="GO" id="GO:0016055">
    <property type="term" value="P:Wnt signaling pathway"/>
    <property type="evidence" value="ECO:0007669"/>
    <property type="project" value="UniProtKB-KW"/>
</dbReference>
<dbReference type="GO" id="GO:0016477">
    <property type="term" value="P:cell migration"/>
    <property type="evidence" value="ECO:0007669"/>
    <property type="project" value="TreeGrafter"/>
</dbReference>
<accession>A0A8J9UIS6</accession>
<dbReference type="GO" id="GO:0071947">
    <property type="term" value="P:protein deubiquitination involved in ubiquitin-dependent protein catabolic process"/>
    <property type="evidence" value="ECO:0007669"/>
    <property type="project" value="TreeGrafter"/>
</dbReference>
<dbReference type="AlphaFoldDB" id="A0A8J9UIS6"/>
<keyword evidence="11" id="KW-0862">Zinc</keyword>
<feature type="domain" description="RanBP2-type" evidence="14">
    <location>
        <begin position="129"/>
        <end position="158"/>
    </location>
</feature>
<dbReference type="GO" id="GO:0004843">
    <property type="term" value="F:cysteine-type deubiquitinase activity"/>
    <property type="evidence" value="ECO:0007669"/>
    <property type="project" value="UniProtKB-EC"/>
</dbReference>
<feature type="non-terminal residue" evidence="16">
    <location>
        <position position="634"/>
    </location>
</feature>
<dbReference type="EC" id="3.4.19.12" evidence="3"/>
<dbReference type="Pfam" id="PF18418">
    <property type="entry name" value="AnkUBD"/>
    <property type="match status" value="1"/>
</dbReference>
<dbReference type="EMBL" id="OV170222">
    <property type="protein sequence ID" value="CAH0720978.1"/>
    <property type="molecule type" value="Genomic_DNA"/>
</dbReference>
<keyword evidence="4" id="KW-0645">Protease</keyword>
<keyword evidence="8" id="KW-0833">Ubl conjugation pathway</keyword>
<dbReference type="Proteomes" id="UP000838878">
    <property type="component" value="Chromosome 2"/>
</dbReference>
<dbReference type="GO" id="GO:0007010">
    <property type="term" value="P:cytoskeleton organization"/>
    <property type="evidence" value="ECO:0007669"/>
    <property type="project" value="TreeGrafter"/>
</dbReference>
<organism evidence="16 17">
    <name type="scientific">Brenthis ino</name>
    <name type="common">lesser marbled fritillary</name>
    <dbReference type="NCBI Taxonomy" id="405034"/>
    <lineage>
        <taxon>Eukaryota</taxon>
        <taxon>Metazoa</taxon>
        <taxon>Ecdysozoa</taxon>
        <taxon>Arthropoda</taxon>
        <taxon>Hexapoda</taxon>
        <taxon>Insecta</taxon>
        <taxon>Pterygota</taxon>
        <taxon>Neoptera</taxon>
        <taxon>Endopterygota</taxon>
        <taxon>Lepidoptera</taxon>
        <taxon>Glossata</taxon>
        <taxon>Ditrysia</taxon>
        <taxon>Papilionoidea</taxon>
        <taxon>Nymphalidae</taxon>
        <taxon>Heliconiinae</taxon>
        <taxon>Argynnini</taxon>
        <taxon>Brenthis</taxon>
    </lineage>
</organism>
<dbReference type="PROSITE" id="PS50802">
    <property type="entry name" value="OTU"/>
    <property type="match status" value="1"/>
</dbReference>
<dbReference type="InterPro" id="IPR051346">
    <property type="entry name" value="OTU_Deubiquitinase"/>
</dbReference>
<comment type="similarity">
    <text evidence="2">Belongs to the peptidase C64 family.</text>
</comment>
<evidence type="ECO:0000256" key="7">
    <source>
        <dbReference type="ARBA" id="ARBA00022771"/>
    </source>
</evidence>
<keyword evidence="10" id="KW-0788">Thiol protease</keyword>
<dbReference type="Pfam" id="PF00641">
    <property type="entry name" value="Zn_ribbon_RanBP"/>
    <property type="match status" value="2"/>
</dbReference>
<keyword evidence="17" id="KW-1185">Reference proteome</keyword>
<dbReference type="GO" id="GO:0070530">
    <property type="term" value="F:K63-linked polyubiquitin modification-dependent protein binding"/>
    <property type="evidence" value="ECO:0007669"/>
    <property type="project" value="TreeGrafter"/>
</dbReference>